<name>A0A7D9CVR3_DEKBR</name>
<dbReference type="EMBL" id="CABFWN010000001">
    <property type="protein sequence ID" value="VUG15790.1"/>
    <property type="molecule type" value="Genomic_DNA"/>
</dbReference>
<feature type="active site" description="Charge relay system" evidence="6">
    <location>
        <position position="262"/>
    </location>
</feature>
<dbReference type="InterPro" id="IPR029058">
    <property type="entry name" value="AB_hydrolase_fold"/>
</dbReference>
<dbReference type="GO" id="GO:0046294">
    <property type="term" value="P:formaldehyde catabolic process"/>
    <property type="evidence" value="ECO:0007669"/>
    <property type="project" value="InterPro"/>
</dbReference>
<evidence type="ECO:0000313" key="7">
    <source>
        <dbReference type="EMBL" id="VUG15790.1"/>
    </source>
</evidence>
<comment type="similarity">
    <text evidence="1">Belongs to the esterase D family.</text>
</comment>
<dbReference type="GO" id="GO:0018738">
    <property type="term" value="F:S-formylglutathione hydrolase activity"/>
    <property type="evidence" value="ECO:0007669"/>
    <property type="project" value="UniProtKB-EC"/>
</dbReference>
<feature type="active site" description="Charge relay system" evidence="6">
    <location>
        <position position="226"/>
    </location>
</feature>
<evidence type="ECO:0000256" key="1">
    <source>
        <dbReference type="ARBA" id="ARBA00005622"/>
    </source>
</evidence>
<dbReference type="Proteomes" id="UP000478008">
    <property type="component" value="Unassembled WGS sequence"/>
</dbReference>
<evidence type="ECO:0000313" key="8">
    <source>
        <dbReference type="Proteomes" id="UP000478008"/>
    </source>
</evidence>
<organism evidence="7 8">
    <name type="scientific">Dekkera bruxellensis</name>
    <name type="common">Brettanomyces custersii</name>
    <dbReference type="NCBI Taxonomy" id="5007"/>
    <lineage>
        <taxon>Eukaryota</taxon>
        <taxon>Fungi</taxon>
        <taxon>Dikarya</taxon>
        <taxon>Ascomycota</taxon>
        <taxon>Saccharomycotina</taxon>
        <taxon>Pichiomycetes</taxon>
        <taxon>Pichiales</taxon>
        <taxon>Pichiaceae</taxon>
        <taxon>Brettanomyces</taxon>
    </lineage>
</organism>
<dbReference type="SUPFAM" id="SSF53474">
    <property type="entry name" value="alpha/beta-Hydrolases"/>
    <property type="match status" value="1"/>
</dbReference>
<dbReference type="Gene3D" id="3.40.50.1820">
    <property type="entry name" value="alpha/beta hydrolase"/>
    <property type="match status" value="1"/>
</dbReference>
<protein>
    <recommendedName>
        <fullName evidence="3">S-formylglutathione hydrolase</fullName>
        <ecNumber evidence="2">3.1.2.12</ecNumber>
    </recommendedName>
</protein>
<dbReference type="GO" id="GO:0005829">
    <property type="term" value="C:cytosol"/>
    <property type="evidence" value="ECO:0007669"/>
    <property type="project" value="TreeGrafter"/>
</dbReference>
<accession>A0A7D9CVR3</accession>
<keyword evidence="5" id="KW-0378">Hydrolase</keyword>
<dbReference type="EC" id="3.1.2.12" evidence="2"/>
<evidence type="ECO:0000256" key="4">
    <source>
        <dbReference type="ARBA" id="ARBA00022487"/>
    </source>
</evidence>
<feature type="active site" description="Charge relay system" evidence="6">
    <location>
        <position position="149"/>
    </location>
</feature>
<dbReference type="InterPro" id="IPR000801">
    <property type="entry name" value="Esterase-like"/>
</dbReference>
<dbReference type="Pfam" id="PF00756">
    <property type="entry name" value="Esterase"/>
    <property type="match status" value="1"/>
</dbReference>
<keyword evidence="4" id="KW-0719">Serine esterase</keyword>
<dbReference type="InterPro" id="IPR014186">
    <property type="entry name" value="S-formylglutathione_hydrol"/>
</dbReference>
<dbReference type="PANTHER" id="PTHR10061:SF0">
    <property type="entry name" value="S-FORMYLGLUTATHIONE HYDROLASE"/>
    <property type="match status" value="1"/>
</dbReference>
<gene>
    <name evidence="7" type="ORF">DEBR0S1_00122G</name>
</gene>
<reference evidence="7 8" key="1">
    <citation type="submission" date="2019-07" db="EMBL/GenBank/DDBJ databases">
        <authorList>
            <person name="Friedrich A."/>
            <person name="Schacherer J."/>
        </authorList>
    </citation>
    <scope>NUCLEOTIDE SEQUENCE [LARGE SCALE GENOMIC DNA]</scope>
</reference>
<evidence type="ECO:0000256" key="5">
    <source>
        <dbReference type="ARBA" id="ARBA00022801"/>
    </source>
</evidence>
<sequence>MSFNVDEKIPSFDGKLLKLSHNSTITHTKMLLSLYLPHQYFEKADNKVLPVILFLSGLNCSPDNPTEKSFIQPYANMYGFSVLFPDTSPRINDVRLKKGIGSSFYLDATENPWCKNFKMYSYIMKDLISNIGKEFPKLDTDNMSICGHSMGGFGALMFYLKTPEMFKSCSAFAPLTHPSICPGENKFFKLFLGSAQSEWKKYDPCELIKTYNGPKRPILIHQGTGDKYYIGKELLPEDFVKASEGTILEGLINIKFKDGYGHNYYLVSSFMAEQCLFHAKYLGLI</sequence>
<evidence type="ECO:0000256" key="2">
    <source>
        <dbReference type="ARBA" id="ARBA00012479"/>
    </source>
</evidence>
<dbReference type="AlphaFoldDB" id="A0A7D9CVR3"/>
<dbReference type="PANTHER" id="PTHR10061">
    <property type="entry name" value="S-FORMYLGLUTATHIONE HYDROLASE"/>
    <property type="match status" value="1"/>
</dbReference>
<dbReference type="GO" id="GO:0052689">
    <property type="term" value="F:carboxylic ester hydrolase activity"/>
    <property type="evidence" value="ECO:0007669"/>
    <property type="project" value="UniProtKB-KW"/>
</dbReference>
<proteinExistence type="inferred from homology"/>
<keyword evidence="8" id="KW-1185">Reference proteome</keyword>
<evidence type="ECO:0000256" key="3">
    <source>
        <dbReference type="ARBA" id="ARBA00016774"/>
    </source>
</evidence>
<evidence type="ECO:0000256" key="6">
    <source>
        <dbReference type="PIRSR" id="PIRSR614186-1"/>
    </source>
</evidence>